<evidence type="ECO:0000313" key="2">
    <source>
        <dbReference type="EMBL" id="RPA91517.1"/>
    </source>
</evidence>
<sequence>MPLSLSLIFGNRSNIDYSDQILTKMATVLRNNFLETKVLAIRQLYNARIREIMQNLERAPASVRFCKTCVLANRWPVAVSEMSAEEYERHIRSDLDEASELLEHNWDPRYLDRGFLDANIPVATRWFCSIDTRAKCHACGLGFDLVHVFDSSGEDTFPGEQRAAAEQHRIFCPIREVNGWRTDVTQTYQVSDYLDRFVDALNRGDDIIPLVGEDYYDEFIRQRLSRTRIDIIQRYSNRKTLAAQVLLKHCPKCLRASSTTLMGKRMHERVCQLTRFDWVTLAEVQPLRTQEGVDEREMVMNSNGSLERKFRNLSATEKERLEKKYQSQLYSRLNLDDRSLALLGDDNDSEDIPTDQDDRLIPRRRGRRRPHRRPIDSDNSDDENDYGNGRGGGRIVRPPIHPIPTLEAYNSWHAAMAPTASNGNINSTEQILNRFPMDFEEMLRQNNPIAPGAAAPQTRLCTKRLARKGRDRATGSELRALTGLFPSSTQGAAPDTNPPATFKMVQTSPQVIKVPGIRVADAERPFDPDPTPEFRRLYDEMPEAFKAAVIRTGLLNTPMPSSRRLLIHELLRPGWNAQAVNRDRRKKGQWTDGSPLNRTGLERYIDFFTNGFNYNEFTPSPVTFLDILGFSDAELEANPTFIEFLIPNDAIAIDSAKAQPMSVGFDDAIISAPRLAGCFFLGVNRIMEFWGFHFRDTSETGRPLFRPHQNFDAAQHSWTRAEDPHHTLIGRAIRSTRLAGAHRLSRGIYRCIIRLIRQRNFPVIEQTRRRWRRLALGPLERDIREENFPADAEFRTDSDTEEEGQTGDPRPGNTGGNNDDQGAGGGPPSTKGTFSHPGGTSLPDPPRRGKGRGNRRARGGRGGRGRRQRPHLPPTGDALVDSLSHKQDAAPPAKLPVRGKKRSSPFIDNGEPKRPRLPSTGDAAVDPPAIKWVQHSDPPSTGSPPEDPAAQQGNNDNEGSEGLSDGFSSSDSEGFLDPHERDEDFIPKRMPFFPGEPYFRPPSIQWVPPVRNPAQAPVVIPGLHKNSPFDDVNDPLLETDAAAAADTQALGTEKTAEGETPLHPSPRPKEQTIYIPPPAPPTRQPSPTFRHVEERRPMPAELARLDELRATVLRDMNPDTRTVVTGTAL</sequence>
<protein>
    <submittedName>
        <fullName evidence="2">Uncharacterized protein</fullName>
    </submittedName>
</protein>
<feature type="compositionally biased region" description="Pro residues" evidence="1">
    <location>
        <begin position="1075"/>
        <end position="1084"/>
    </location>
</feature>
<dbReference type="EMBL" id="ML120495">
    <property type="protein sequence ID" value="RPA91517.1"/>
    <property type="molecule type" value="Genomic_DNA"/>
</dbReference>
<feature type="compositionally biased region" description="Low complexity" evidence="1">
    <location>
        <begin position="960"/>
        <end position="975"/>
    </location>
</feature>
<dbReference type="AlphaFoldDB" id="A0A3N4J2R2"/>
<evidence type="ECO:0000313" key="3">
    <source>
        <dbReference type="Proteomes" id="UP000276215"/>
    </source>
</evidence>
<feature type="compositionally biased region" description="Basic and acidic residues" evidence="1">
    <location>
        <begin position="785"/>
        <end position="798"/>
    </location>
</feature>
<name>A0A3N4J2R2_9PEZI</name>
<dbReference type="Proteomes" id="UP000276215">
    <property type="component" value="Unassembled WGS sequence"/>
</dbReference>
<organism evidence="2 3">
    <name type="scientific">Choiromyces venosus 120613-1</name>
    <dbReference type="NCBI Taxonomy" id="1336337"/>
    <lineage>
        <taxon>Eukaryota</taxon>
        <taxon>Fungi</taxon>
        <taxon>Dikarya</taxon>
        <taxon>Ascomycota</taxon>
        <taxon>Pezizomycotina</taxon>
        <taxon>Pezizomycetes</taxon>
        <taxon>Pezizales</taxon>
        <taxon>Tuberaceae</taxon>
        <taxon>Choiromyces</taxon>
    </lineage>
</organism>
<evidence type="ECO:0000256" key="1">
    <source>
        <dbReference type="SAM" id="MobiDB-lite"/>
    </source>
</evidence>
<keyword evidence="3" id="KW-1185">Reference proteome</keyword>
<feature type="compositionally biased region" description="Basic and acidic residues" evidence="1">
    <location>
        <begin position="976"/>
        <end position="987"/>
    </location>
</feature>
<feature type="compositionally biased region" description="Acidic residues" evidence="1">
    <location>
        <begin position="345"/>
        <end position="355"/>
    </location>
</feature>
<dbReference type="OrthoDB" id="9030204at2759"/>
<accession>A0A3N4J2R2</accession>
<reference evidence="2 3" key="1">
    <citation type="journal article" date="2018" name="Nat. Ecol. Evol.">
        <title>Pezizomycetes genomes reveal the molecular basis of ectomycorrhizal truffle lifestyle.</title>
        <authorList>
            <person name="Murat C."/>
            <person name="Payen T."/>
            <person name="Noel B."/>
            <person name="Kuo A."/>
            <person name="Morin E."/>
            <person name="Chen J."/>
            <person name="Kohler A."/>
            <person name="Krizsan K."/>
            <person name="Balestrini R."/>
            <person name="Da Silva C."/>
            <person name="Montanini B."/>
            <person name="Hainaut M."/>
            <person name="Levati E."/>
            <person name="Barry K.W."/>
            <person name="Belfiori B."/>
            <person name="Cichocki N."/>
            <person name="Clum A."/>
            <person name="Dockter R.B."/>
            <person name="Fauchery L."/>
            <person name="Guy J."/>
            <person name="Iotti M."/>
            <person name="Le Tacon F."/>
            <person name="Lindquist E.A."/>
            <person name="Lipzen A."/>
            <person name="Malagnac F."/>
            <person name="Mello A."/>
            <person name="Molinier V."/>
            <person name="Miyauchi S."/>
            <person name="Poulain J."/>
            <person name="Riccioni C."/>
            <person name="Rubini A."/>
            <person name="Sitrit Y."/>
            <person name="Splivallo R."/>
            <person name="Traeger S."/>
            <person name="Wang M."/>
            <person name="Zifcakova L."/>
            <person name="Wipf D."/>
            <person name="Zambonelli A."/>
            <person name="Paolocci F."/>
            <person name="Nowrousian M."/>
            <person name="Ottonello S."/>
            <person name="Baldrian P."/>
            <person name="Spatafora J.W."/>
            <person name="Henrissat B."/>
            <person name="Nagy L.G."/>
            <person name="Aury J.M."/>
            <person name="Wincker P."/>
            <person name="Grigoriev I.V."/>
            <person name="Bonfante P."/>
            <person name="Martin F.M."/>
        </authorList>
    </citation>
    <scope>NUCLEOTIDE SEQUENCE [LARGE SCALE GENOMIC DNA]</scope>
    <source>
        <strain evidence="2 3">120613-1</strain>
    </source>
</reference>
<feature type="region of interest" description="Disordered" evidence="1">
    <location>
        <begin position="1048"/>
        <end position="1096"/>
    </location>
</feature>
<gene>
    <name evidence="2" type="ORF">L873DRAFT_1848242</name>
</gene>
<feature type="region of interest" description="Disordered" evidence="1">
    <location>
        <begin position="343"/>
        <end position="399"/>
    </location>
</feature>
<feature type="region of interest" description="Disordered" evidence="1">
    <location>
        <begin position="785"/>
        <end position="989"/>
    </location>
</feature>
<feature type="compositionally biased region" description="Basic residues" evidence="1">
    <location>
        <begin position="848"/>
        <end position="870"/>
    </location>
</feature>
<feature type="compositionally biased region" description="Basic residues" evidence="1">
    <location>
        <begin position="362"/>
        <end position="372"/>
    </location>
</feature>
<dbReference type="STRING" id="1336337.A0A3N4J2R2"/>
<proteinExistence type="predicted"/>